<sequence>MESKMKMILLLFFLSSVYQCNAFVSYPTQQLQLGHQGMMITPPNHIPTPKQSKGKFSTHLTKSTSSITTVLCSKRRPQRLEENAPGPLYINSHCINCAACSNFAPTIFSRSDQDMYHIVTKQPDISQPTELDEARAALSACPVSAIRVTTSAELSHTTSGSKRLNEEEEKLSKQMAINQNVNGLPHPFPRPLLLKYGVNKIHNNEEEKDDVVGKQAGDGLMKGIANVYYLGHHSSKSFGATPYLARGRSQSGKMITVMIDTPKFTPSAIKTVTSLVGSEQKGPDYLFLTHTDDVGDHYKWAQHFKENNHPLKRIFHVKDLEENNWIGDDTLGDAEILLRGESHFVSSEEKDEERFKLYTWNLDGEAVSTTTHLADRNGYKWPVKQEEDDNVGDFLILHTPGHSPGSISLLFRSTQQHEGIESFSLPVNVLFTGDTYAYTTRNGGTMTGFPRYADDSIQQSHTLRELLNISHCWDVIAPGHGHPRDYRRGSVDSKKKENLKEVKRVEMEKALKELLLNGRIKQ</sequence>
<evidence type="ECO:0008006" key="3">
    <source>
        <dbReference type="Google" id="ProtNLM"/>
    </source>
</evidence>
<dbReference type="Gene3D" id="3.30.70.20">
    <property type="match status" value="1"/>
</dbReference>
<dbReference type="PANTHER" id="PTHR42773">
    <property type="entry name" value="METALLO-BETA-LACTAMASE-RELATED"/>
    <property type="match status" value="1"/>
</dbReference>
<reference evidence="2" key="1">
    <citation type="submission" date="2021-01" db="EMBL/GenBank/DDBJ databases">
        <authorList>
            <person name="Corre E."/>
            <person name="Pelletier E."/>
            <person name="Niang G."/>
            <person name="Scheremetjew M."/>
            <person name="Finn R."/>
            <person name="Kale V."/>
            <person name="Holt S."/>
            <person name="Cochrane G."/>
            <person name="Meng A."/>
            <person name="Brown T."/>
            <person name="Cohen L."/>
        </authorList>
    </citation>
    <scope>NUCLEOTIDE SEQUENCE</scope>
    <source>
        <strain evidence="2">GSO104</strain>
    </source>
</reference>
<dbReference type="InterPro" id="IPR036866">
    <property type="entry name" value="RibonucZ/Hydroxyglut_hydro"/>
</dbReference>
<dbReference type="Pfam" id="PF13370">
    <property type="entry name" value="Fer4_13"/>
    <property type="match status" value="1"/>
</dbReference>
<accession>A0A7S4SMS5</accession>
<feature type="chain" id="PRO_5030506568" description="Metallo-beta-lactamase domain-containing protein" evidence="1">
    <location>
        <begin position="23"/>
        <end position="522"/>
    </location>
</feature>
<dbReference type="Gene3D" id="3.60.15.10">
    <property type="entry name" value="Ribonuclease Z/Hydroxyacylglutathione hydrolase-like"/>
    <property type="match status" value="1"/>
</dbReference>
<evidence type="ECO:0000256" key="1">
    <source>
        <dbReference type="SAM" id="SignalP"/>
    </source>
</evidence>
<dbReference type="SUPFAM" id="SSF56281">
    <property type="entry name" value="Metallo-hydrolase/oxidoreductase"/>
    <property type="match status" value="1"/>
</dbReference>
<dbReference type="PANTHER" id="PTHR42773:SF1">
    <property type="entry name" value="METALLO-BETA-LACTAMASE FAMILY PROTEIN"/>
    <property type="match status" value="1"/>
</dbReference>
<name>A0A7S4SMS5_9STRA</name>
<protein>
    <recommendedName>
        <fullName evidence="3">Metallo-beta-lactamase domain-containing protein</fullName>
    </recommendedName>
</protein>
<dbReference type="SUPFAM" id="SSF54862">
    <property type="entry name" value="4Fe-4S ferredoxins"/>
    <property type="match status" value="1"/>
</dbReference>
<gene>
    <name evidence="2" type="ORF">DBRI00130_LOCUS37549</name>
</gene>
<dbReference type="EMBL" id="HBNS01049153">
    <property type="protein sequence ID" value="CAE4650256.1"/>
    <property type="molecule type" value="Transcribed_RNA"/>
</dbReference>
<keyword evidence="1" id="KW-0732">Signal</keyword>
<feature type="signal peptide" evidence="1">
    <location>
        <begin position="1"/>
        <end position="22"/>
    </location>
</feature>
<organism evidence="2">
    <name type="scientific">Ditylum brightwellii</name>
    <dbReference type="NCBI Taxonomy" id="49249"/>
    <lineage>
        <taxon>Eukaryota</taxon>
        <taxon>Sar</taxon>
        <taxon>Stramenopiles</taxon>
        <taxon>Ochrophyta</taxon>
        <taxon>Bacillariophyta</taxon>
        <taxon>Mediophyceae</taxon>
        <taxon>Lithodesmiophycidae</taxon>
        <taxon>Lithodesmiales</taxon>
        <taxon>Lithodesmiaceae</taxon>
        <taxon>Ditylum</taxon>
    </lineage>
</organism>
<evidence type="ECO:0000313" key="2">
    <source>
        <dbReference type="EMBL" id="CAE4650256.1"/>
    </source>
</evidence>
<proteinExistence type="predicted"/>
<dbReference type="AlphaFoldDB" id="A0A7S4SMS5"/>